<evidence type="ECO:0000313" key="2">
    <source>
        <dbReference type="EMBL" id="KKN93719.1"/>
    </source>
</evidence>
<organism evidence="2">
    <name type="scientific">marine sediment metagenome</name>
    <dbReference type="NCBI Taxonomy" id="412755"/>
    <lineage>
        <taxon>unclassified sequences</taxon>
        <taxon>metagenomes</taxon>
        <taxon>ecological metagenomes</taxon>
    </lineage>
</organism>
<proteinExistence type="predicted"/>
<feature type="region of interest" description="Disordered" evidence="1">
    <location>
        <begin position="435"/>
        <end position="464"/>
    </location>
</feature>
<dbReference type="EMBL" id="LAZR01000084">
    <property type="protein sequence ID" value="KKN93719.1"/>
    <property type="molecule type" value="Genomic_DNA"/>
</dbReference>
<protein>
    <submittedName>
        <fullName evidence="2">Uncharacterized protein</fullName>
    </submittedName>
</protein>
<comment type="caution">
    <text evidence="2">The sequence shown here is derived from an EMBL/GenBank/DDBJ whole genome shotgun (WGS) entry which is preliminary data.</text>
</comment>
<gene>
    <name evidence="2" type="ORF">LCGC14_0195520</name>
</gene>
<dbReference type="AlphaFoldDB" id="A0A0F9UQ01"/>
<evidence type="ECO:0000256" key="1">
    <source>
        <dbReference type="SAM" id="MobiDB-lite"/>
    </source>
</evidence>
<name>A0A0F9UQ01_9ZZZZ</name>
<reference evidence="2" key="1">
    <citation type="journal article" date="2015" name="Nature">
        <title>Complex archaea that bridge the gap between prokaryotes and eukaryotes.</title>
        <authorList>
            <person name="Spang A."/>
            <person name="Saw J.H."/>
            <person name="Jorgensen S.L."/>
            <person name="Zaremba-Niedzwiedzka K."/>
            <person name="Martijn J."/>
            <person name="Lind A.E."/>
            <person name="van Eijk R."/>
            <person name="Schleper C."/>
            <person name="Guy L."/>
            <person name="Ettema T.J."/>
        </authorList>
    </citation>
    <scope>NUCLEOTIDE SEQUENCE</scope>
</reference>
<sequence>MPQGDLMSKKKISGSDSLFIVDAIASGNSLLRIEERTKKLRIKLKYGRELPSLTEEMADDVESEGIVIGKQFYNKFRSKIFTMRDHLANHSLGFVSRKGDGAWKLYADLVELEGYILTPASLEIFLQHFKEKKAEYDAELEKFIDAYPNIVDEKTTAIADSYMRNVMENWINSKIRGVKRFVTDNAEVAANKSMEFITSSTVVLTKQFEIATYTEGDRTTSYEIYTLSTEELRDAFDRISETIKEDLIATLPDVEMLKGEYSVEVKVGVLPNFKQLGAELEARKKARPTDQEMNPASKSVLDALGKDAQPMLDAYSMKKRAMEQVNAEFTALFKAEIALKLSDLVSDLENEDKKITKSVFNALLGKKTSKKTNNKIGLLDKIESLEIPGVSKSIAGLKTKLITMEKSFADNKEVDKSILADLKKLADGVDLVAEPNASPDKIDDVDLNSLLPPPKADDDDDDMI</sequence>
<accession>A0A0F9UQ01</accession>